<feature type="compositionally biased region" description="Low complexity" evidence="1">
    <location>
        <begin position="53"/>
        <end position="72"/>
    </location>
</feature>
<reference evidence="2" key="1">
    <citation type="submission" date="2020-05" db="EMBL/GenBank/DDBJ databases">
        <title>WGS assembly of Panicum virgatum.</title>
        <authorList>
            <person name="Lovell J.T."/>
            <person name="Jenkins J."/>
            <person name="Shu S."/>
            <person name="Juenger T.E."/>
            <person name="Schmutz J."/>
        </authorList>
    </citation>
    <scope>NUCLEOTIDE SEQUENCE</scope>
    <source>
        <strain evidence="2">AP13</strain>
    </source>
</reference>
<dbReference type="Proteomes" id="UP000823388">
    <property type="component" value="Chromosome 6K"/>
</dbReference>
<keyword evidence="3" id="KW-1185">Reference proteome</keyword>
<feature type="region of interest" description="Disordered" evidence="1">
    <location>
        <begin position="52"/>
        <end position="97"/>
    </location>
</feature>
<protein>
    <submittedName>
        <fullName evidence="2">Uncharacterized protein</fullName>
    </submittedName>
</protein>
<sequence length="232" mass="24146">MDEVVSQVTIHRLLLNLPSFRSLLAFSDAAAAPGLGGCRSWRSRCCQPRRLWRTSSTRRSPRSTASTRTTSRPCESAGSSRCWTSIDSSAAPDPGGGAGRAVRVLRVHDLGAAKPAAVPGGRLLAATHDAGAGGRRRVRRPREGLQEGGAGAGGGPDTAVVPGHGKEGEGEGGAWEGEEGEGGAAGHRAGGQGVKLLEAFVEQTIDQVDRCSTLLPWFLPSPEKHGRYGCCC</sequence>
<evidence type="ECO:0000313" key="3">
    <source>
        <dbReference type="Proteomes" id="UP000823388"/>
    </source>
</evidence>
<proteinExistence type="predicted"/>
<feature type="region of interest" description="Disordered" evidence="1">
    <location>
        <begin position="129"/>
        <end position="189"/>
    </location>
</feature>
<evidence type="ECO:0000256" key="1">
    <source>
        <dbReference type="SAM" id="MobiDB-lite"/>
    </source>
</evidence>
<dbReference type="AlphaFoldDB" id="A0A8T0RAS0"/>
<organism evidence="2 3">
    <name type="scientific">Panicum virgatum</name>
    <name type="common">Blackwell switchgrass</name>
    <dbReference type="NCBI Taxonomy" id="38727"/>
    <lineage>
        <taxon>Eukaryota</taxon>
        <taxon>Viridiplantae</taxon>
        <taxon>Streptophyta</taxon>
        <taxon>Embryophyta</taxon>
        <taxon>Tracheophyta</taxon>
        <taxon>Spermatophyta</taxon>
        <taxon>Magnoliopsida</taxon>
        <taxon>Liliopsida</taxon>
        <taxon>Poales</taxon>
        <taxon>Poaceae</taxon>
        <taxon>PACMAD clade</taxon>
        <taxon>Panicoideae</taxon>
        <taxon>Panicodae</taxon>
        <taxon>Paniceae</taxon>
        <taxon>Panicinae</taxon>
        <taxon>Panicum</taxon>
        <taxon>Panicum sect. Hiantes</taxon>
    </lineage>
</organism>
<accession>A0A8T0RAS0</accession>
<feature type="compositionally biased region" description="Polar residues" evidence="1">
    <location>
        <begin position="77"/>
        <end position="86"/>
    </location>
</feature>
<gene>
    <name evidence="2" type="ORF">PVAP13_6KG050035</name>
</gene>
<comment type="caution">
    <text evidence="2">The sequence shown here is derived from an EMBL/GenBank/DDBJ whole genome shotgun (WGS) entry which is preliminary data.</text>
</comment>
<feature type="compositionally biased region" description="Gly residues" evidence="1">
    <location>
        <begin position="146"/>
        <end position="156"/>
    </location>
</feature>
<dbReference type="EMBL" id="CM029047">
    <property type="protein sequence ID" value="KAG2582003.1"/>
    <property type="molecule type" value="Genomic_DNA"/>
</dbReference>
<name>A0A8T0RAS0_PANVG</name>
<evidence type="ECO:0000313" key="2">
    <source>
        <dbReference type="EMBL" id="KAG2582003.1"/>
    </source>
</evidence>